<organism evidence="2 3">
    <name type="scientific">Actinoplanes friuliensis DSM 7358</name>
    <dbReference type="NCBI Taxonomy" id="1246995"/>
    <lineage>
        <taxon>Bacteria</taxon>
        <taxon>Bacillati</taxon>
        <taxon>Actinomycetota</taxon>
        <taxon>Actinomycetes</taxon>
        <taxon>Micromonosporales</taxon>
        <taxon>Micromonosporaceae</taxon>
        <taxon>Actinoplanes</taxon>
    </lineage>
</organism>
<evidence type="ECO:0000259" key="1">
    <source>
        <dbReference type="PROSITE" id="PS51186"/>
    </source>
</evidence>
<name>U5W5A6_9ACTN</name>
<dbReference type="KEGG" id="afs:AFR_30345"/>
<evidence type="ECO:0000313" key="2">
    <source>
        <dbReference type="EMBL" id="AGZ44329.1"/>
    </source>
</evidence>
<dbReference type="GO" id="GO:0016747">
    <property type="term" value="F:acyltransferase activity, transferring groups other than amino-acyl groups"/>
    <property type="evidence" value="ECO:0007669"/>
    <property type="project" value="InterPro"/>
</dbReference>
<gene>
    <name evidence="2" type="ORF">AFR_30345</name>
</gene>
<dbReference type="PROSITE" id="PS51186">
    <property type="entry name" value="GNAT"/>
    <property type="match status" value="1"/>
</dbReference>
<dbReference type="RefSeq" id="WP_023560666.1">
    <property type="nucleotide sequence ID" value="NC_022657.1"/>
</dbReference>
<dbReference type="STRING" id="1246995.AFR_30345"/>
<dbReference type="Pfam" id="PF08445">
    <property type="entry name" value="FR47"/>
    <property type="match status" value="1"/>
</dbReference>
<accession>U5W5A6</accession>
<evidence type="ECO:0000313" key="3">
    <source>
        <dbReference type="Proteomes" id="UP000017746"/>
    </source>
</evidence>
<dbReference type="EMBL" id="CP006272">
    <property type="protein sequence ID" value="AGZ44329.1"/>
    <property type="molecule type" value="Genomic_DNA"/>
</dbReference>
<dbReference type="AlphaFoldDB" id="U5W5A6"/>
<dbReference type="InterPro" id="IPR016181">
    <property type="entry name" value="Acyl_CoA_acyltransferase"/>
</dbReference>
<dbReference type="InterPro" id="IPR013653">
    <property type="entry name" value="GCN5-like_dom"/>
</dbReference>
<sequence>MITLNHLPADDDPLLLWGAQNMRPEVRVWALGDAAAVACPDVARRDRLVVRGSAADAAELVRRLLPDLPGFHPIADQSLIEELVERLPDLEVAGRFGWMDTTIDTGLPAGTAHWLTDAEIPEVAALLEADHPDSFALPGGTGVLRWAGIRVDGVLQAVAADAWSVPEIGFVGGVATRRAARGTGLGTEICAFVTREMIGRGRVALLVDHRNAPAIRTYEKLGYRMRRIAAARVRR</sequence>
<dbReference type="eggNOG" id="COG3393">
    <property type="taxonomic scope" value="Bacteria"/>
</dbReference>
<dbReference type="Proteomes" id="UP000017746">
    <property type="component" value="Chromosome"/>
</dbReference>
<keyword evidence="3" id="KW-1185">Reference proteome</keyword>
<proteinExistence type="predicted"/>
<dbReference type="PATRIC" id="fig|1246995.3.peg.6144"/>
<dbReference type="Gene3D" id="3.40.630.30">
    <property type="match status" value="1"/>
</dbReference>
<dbReference type="InterPro" id="IPR000182">
    <property type="entry name" value="GNAT_dom"/>
</dbReference>
<feature type="domain" description="N-acetyltransferase" evidence="1">
    <location>
        <begin position="110"/>
        <end position="235"/>
    </location>
</feature>
<reference evidence="2 3" key="1">
    <citation type="journal article" date="2014" name="J. Biotechnol.">
        <title>Complete genome sequence of the actinobacterium Actinoplanes friuliensis HAG 010964, producer of the lipopeptide antibiotic friulimycin.</title>
        <authorList>
            <person name="Ruckert C."/>
            <person name="Szczepanowski R."/>
            <person name="Albersmeier A."/>
            <person name="Goesmann A."/>
            <person name="Fischer N."/>
            <person name="Steinkamper A."/>
            <person name="Puhler A."/>
            <person name="Biener R."/>
            <person name="Schwartz D."/>
            <person name="Kalinowski J."/>
        </authorList>
    </citation>
    <scope>NUCLEOTIDE SEQUENCE [LARGE SCALE GENOMIC DNA]</scope>
    <source>
        <strain evidence="2 3">DSM 7358</strain>
    </source>
</reference>
<dbReference type="SUPFAM" id="SSF55729">
    <property type="entry name" value="Acyl-CoA N-acyltransferases (Nat)"/>
    <property type="match status" value="1"/>
</dbReference>
<protein>
    <recommendedName>
        <fullName evidence="1">N-acetyltransferase domain-containing protein</fullName>
    </recommendedName>
</protein>
<dbReference type="HOGENOM" id="CLU_104058_0_0_11"/>